<dbReference type="SUPFAM" id="SSF52980">
    <property type="entry name" value="Restriction endonuclease-like"/>
    <property type="match status" value="1"/>
</dbReference>
<dbReference type="HAMAP" id="MF_00048">
    <property type="entry name" value="UPF0102"/>
    <property type="match status" value="1"/>
</dbReference>
<feature type="compositionally biased region" description="Polar residues" evidence="3">
    <location>
        <begin position="22"/>
        <end position="31"/>
    </location>
</feature>
<gene>
    <name evidence="4" type="ORF">SOCE26_033500</name>
</gene>
<proteinExistence type="inferred from homology"/>
<feature type="compositionally biased region" description="Basic residues" evidence="3">
    <location>
        <begin position="1"/>
        <end position="11"/>
    </location>
</feature>
<dbReference type="OrthoDB" id="9794876at2"/>
<evidence type="ECO:0000313" key="5">
    <source>
        <dbReference type="Proteomes" id="UP000238348"/>
    </source>
</evidence>
<dbReference type="RefSeq" id="WP_104980717.1">
    <property type="nucleotide sequence ID" value="NZ_CP012673.1"/>
</dbReference>
<dbReference type="GO" id="GO:0003676">
    <property type="term" value="F:nucleic acid binding"/>
    <property type="evidence" value="ECO:0007669"/>
    <property type="project" value="InterPro"/>
</dbReference>
<evidence type="ECO:0000256" key="3">
    <source>
        <dbReference type="SAM" id="MobiDB-lite"/>
    </source>
</evidence>
<organism evidence="4 5">
    <name type="scientific">Sorangium cellulosum</name>
    <name type="common">Polyangium cellulosum</name>
    <dbReference type="NCBI Taxonomy" id="56"/>
    <lineage>
        <taxon>Bacteria</taxon>
        <taxon>Pseudomonadati</taxon>
        <taxon>Myxococcota</taxon>
        <taxon>Polyangia</taxon>
        <taxon>Polyangiales</taxon>
        <taxon>Polyangiaceae</taxon>
        <taxon>Sorangium</taxon>
    </lineage>
</organism>
<accession>A0A2L0ERM0</accession>
<evidence type="ECO:0000256" key="1">
    <source>
        <dbReference type="ARBA" id="ARBA00006738"/>
    </source>
</evidence>
<dbReference type="InterPro" id="IPR011335">
    <property type="entry name" value="Restrct_endonuc-II-like"/>
</dbReference>
<evidence type="ECO:0000256" key="2">
    <source>
        <dbReference type="HAMAP-Rule" id="MF_00048"/>
    </source>
</evidence>
<comment type="similarity">
    <text evidence="1 2">Belongs to the UPF0102 family.</text>
</comment>
<dbReference type="Pfam" id="PF02021">
    <property type="entry name" value="UPF0102"/>
    <property type="match status" value="1"/>
</dbReference>
<dbReference type="EMBL" id="CP012673">
    <property type="protein sequence ID" value="AUX41925.1"/>
    <property type="molecule type" value="Genomic_DNA"/>
</dbReference>
<dbReference type="Proteomes" id="UP000238348">
    <property type="component" value="Chromosome"/>
</dbReference>
<dbReference type="InterPro" id="IPR003509">
    <property type="entry name" value="UPF0102_YraN-like"/>
</dbReference>
<name>A0A2L0ERM0_SORCE</name>
<dbReference type="InterPro" id="IPR011856">
    <property type="entry name" value="tRNA_endonuc-like_dom_sf"/>
</dbReference>
<dbReference type="Gene3D" id="3.40.1350.10">
    <property type="match status" value="1"/>
</dbReference>
<dbReference type="PANTHER" id="PTHR34039">
    <property type="entry name" value="UPF0102 PROTEIN YRAN"/>
    <property type="match status" value="1"/>
</dbReference>
<protein>
    <recommendedName>
        <fullName evidence="2">UPF0102 protein SOCE26_033500</fullName>
    </recommendedName>
</protein>
<dbReference type="AlphaFoldDB" id="A0A2L0ERM0"/>
<evidence type="ECO:0000313" key="4">
    <source>
        <dbReference type="EMBL" id="AUX41925.1"/>
    </source>
</evidence>
<reference evidence="4 5" key="1">
    <citation type="submission" date="2015-09" db="EMBL/GenBank/DDBJ databases">
        <title>Sorangium comparison.</title>
        <authorList>
            <person name="Zaburannyi N."/>
            <person name="Bunk B."/>
            <person name="Overmann J."/>
            <person name="Mueller R."/>
        </authorList>
    </citation>
    <scope>NUCLEOTIDE SEQUENCE [LARGE SCALE GENOMIC DNA]</scope>
    <source>
        <strain evidence="4 5">So ce26</strain>
    </source>
</reference>
<feature type="region of interest" description="Disordered" evidence="3">
    <location>
        <begin position="1"/>
        <end position="44"/>
    </location>
</feature>
<sequence length="163" mass="17261">MTGRRATRSPRRTPADQAGGATPSSDVSTPHDSPDAARAGAAPDARKALGARAEDAVVAHLAAQGLEIVARNVRVGRLEIDVIARDGPVIAIVEVRTRGAGSYVRALDSIDAGKRARVRRAGEVLWRARFSRLRGVERMRFDAASVTFLPGGEVAVEIVKAAF</sequence>
<dbReference type="PANTHER" id="PTHR34039:SF1">
    <property type="entry name" value="UPF0102 PROTEIN YRAN"/>
    <property type="match status" value="1"/>
</dbReference>